<dbReference type="InterPro" id="IPR027417">
    <property type="entry name" value="P-loop_NTPase"/>
</dbReference>
<dbReference type="SMART" id="SM00174">
    <property type="entry name" value="RHO"/>
    <property type="match status" value="1"/>
</dbReference>
<protein>
    <submittedName>
        <fullName evidence="3">Uncharacterized protein</fullName>
    </submittedName>
</protein>
<dbReference type="Gene3D" id="3.40.50.300">
    <property type="entry name" value="P-loop containing nucleotide triphosphate hydrolases"/>
    <property type="match status" value="1"/>
</dbReference>
<dbReference type="AlphaFoldDB" id="A0AAJ0CJ63"/>
<dbReference type="GO" id="GO:0003924">
    <property type="term" value="F:GTPase activity"/>
    <property type="evidence" value="ECO:0007669"/>
    <property type="project" value="InterPro"/>
</dbReference>
<dbReference type="SUPFAM" id="SSF52540">
    <property type="entry name" value="P-loop containing nucleoside triphosphate hydrolases"/>
    <property type="match status" value="1"/>
</dbReference>
<dbReference type="Proteomes" id="UP001251528">
    <property type="component" value="Unassembled WGS sequence"/>
</dbReference>
<evidence type="ECO:0000313" key="4">
    <source>
        <dbReference type="Proteomes" id="UP001251528"/>
    </source>
</evidence>
<keyword evidence="4" id="KW-1185">Reference proteome</keyword>
<reference evidence="3" key="1">
    <citation type="submission" date="2023-06" db="EMBL/GenBank/DDBJ databases">
        <title>Conoideocrella luteorostrata (Hypocreales: Clavicipitaceae), a potential biocontrol fungus for elongate hemlock scale in United States Christmas tree production areas.</title>
        <authorList>
            <person name="Barrett H."/>
            <person name="Lovett B."/>
            <person name="Macias A.M."/>
            <person name="Stajich J.E."/>
            <person name="Kasson M.T."/>
        </authorList>
    </citation>
    <scope>NUCLEOTIDE SEQUENCE</scope>
    <source>
        <strain evidence="3">ARSEF 14590</strain>
    </source>
</reference>
<keyword evidence="2" id="KW-0342">GTP-binding</keyword>
<name>A0AAJ0CJ63_9HYPO</name>
<keyword evidence="1" id="KW-0547">Nucleotide-binding</keyword>
<evidence type="ECO:0000313" key="3">
    <source>
        <dbReference type="EMBL" id="KAK2592609.1"/>
    </source>
</evidence>
<sequence length="149" mass="16926">MKTIARLSYMTWDAVFLCFDVKEKMGMFKVLLWWEQATNQGFYRDTPPLVYLLGMKKDLRLECSFEDHRRAMRGGSSFGSPSCCVNPSDADWHAKRIGAERYLECSALSGEGVESLFEEVGRKAVRRATGYVEGGLQEKKAARRKLVLG</sequence>
<dbReference type="Pfam" id="PF00071">
    <property type="entry name" value="Ras"/>
    <property type="match status" value="1"/>
</dbReference>
<dbReference type="InterPro" id="IPR001806">
    <property type="entry name" value="Small_GTPase"/>
</dbReference>
<dbReference type="PANTHER" id="PTHR24072">
    <property type="entry name" value="RHO FAMILY GTPASE"/>
    <property type="match status" value="1"/>
</dbReference>
<evidence type="ECO:0000256" key="1">
    <source>
        <dbReference type="ARBA" id="ARBA00022741"/>
    </source>
</evidence>
<evidence type="ECO:0000256" key="2">
    <source>
        <dbReference type="ARBA" id="ARBA00023134"/>
    </source>
</evidence>
<dbReference type="EMBL" id="JASWJB010000256">
    <property type="protein sequence ID" value="KAK2592609.1"/>
    <property type="molecule type" value="Genomic_DNA"/>
</dbReference>
<proteinExistence type="predicted"/>
<organism evidence="3 4">
    <name type="scientific">Conoideocrella luteorostrata</name>
    <dbReference type="NCBI Taxonomy" id="1105319"/>
    <lineage>
        <taxon>Eukaryota</taxon>
        <taxon>Fungi</taxon>
        <taxon>Dikarya</taxon>
        <taxon>Ascomycota</taxon>
        <taxon>Pezizomycotina</taxon>
        <taxon>Sordariomycetes</taxon>
        <taxon>Hypocreomycetidae</taxon>
        <taxon>Hypocreales</taxon>
        <taxon>Clavicipitaceae</taxon>
        <taxon>Conoideocrella</taxon>
    </lineage>
</organism>
<accession>A0AAJ0CJ63</accession>
<dbReference type="InterPro" id="IPR003578">
    <property type="entry name" value="Small_GTPase_Rho"/>
</dbReference>
<gene>
    <name evidence="3" type="ORF">QQS21_009674</name>
</gene>
<dbReference type="GO" id="GO:0005525">
    <property type="term" value="F:GTP binding"/>
    <property type="evidence" value="ECO:0007669"/>
    <property type="project" value="UniProtKB-KW"/>
</dbReference>
<comment type="caution">
    <text evidence="3">The sequence shown here is derived from an EMBL/GenBank/DDBJ whole genome shotgun (WGS) entry which is preliminary data.</text>
</comment>
<dbReference type="GO" id="GO:0007264">
    <property type="term" value="P:small GTPase-mediated signal transduction"/>
    <property type="evidence" value="ECO:0007669"/>
    <property type="project" value="InterPro"/>
</dbReference>